<evidence type="ECO:0008006" key="10">
    <source>
        <dbReference type="Google" id="ProtNLM"/>
    </source>
</evidence>
<evidence type="ECO:0000313" key="8">
    <source>
        <dbReference type="EMBL" id="RSH87415.1"/>
    </source>
</evidence>
<protein>
    <recommendedName>
        <fullName evidence="10">D-3-phosphoglycerate dehydrogenase</fullName>
    </recommendedName>
</protein>
<comment type="similarity">
    <text evidence="1 5">Belongs to the D-isomer specific 2-hydroxyacid dehydrogenase family.</text>
</comment>
<dbReference type="InterPro" id="IPR029752">
    <property type="entry name" value="D-isomer_DH_CS1"/>
</dbReference>
<keyword evidence="3 5" id="KW-0560">Oxidoreductase</keyword>
<accession>A0A427Y8N7</accession>
<dbReference type="PANTHER" id="PTHR42789">
    <property type="entry name" value="D-ISOMER SPECIFIC 2-HYDROXYACID DEHYDROGENASE FAMILY PROTEIN (AFU_ORTHOLOGUE AFUA_6G10090)"/>
    <property type="match status" value="1"/>
</dbReference>
<evidence type="ECO:0000313" key="9">
    <source>
        <dbReference type="Proteomes" id="UP000279259"/>
    </source>
</evidence>
<dbReference type="Pfam" id="PF00389">
    <property type="entry name" value="2-Hacid_dh"/>
    <property type="match status" value="1"/>
</dbReference>
<dbReference type="GO" id="GO:0051287">
    <property type="term" value="F:NAD binding"/>
    <property type="evidence" value="ECO:0007669"/>
    <property type="project" value="InterPro"/>
</dbReference>
<dbReference type="GO" id="GO:0008652">
    <property type="term" value="P:amino acid biosynthetic process"/>
    <property type="evidence" value="ECO:0007669"/>
    <property type="project" value="UniProtKB-KW"/>
</dbReference>
<evidence type="ECO:0000256" key="4">
    <source>
        <dbReference type="ARBA" id="ARBA00023027"/>
    </source>
</evidence>
<name>A0A427Y8N7_9TREE</name>
<keyword evidence="4" id="KW-0520">NAD</keyword>
<dbReference type="OrthoDB" id="298012at2759"/>
<dbReference type="PROSITE" id="PS00065">
    <property type="entry name" value="D_2_HYDROXYACID_DH_1"/>
    <property type="match status" value="1"/>
</dbReference>
<evidence type="ECO:0000256" key="5">
    <source>
        <dbReference type="RuleBase" id="RU003719"/>
    </source>
</evidence>
<dbReference type="Proteomes" id="UP000279259">
    <property type="component" value="Unassembled WGS sequence"/>
</dbReference>
<dbReference type="Pfam" id="PF02826">
    <property type="entry name" value="2-Hacid_dh_C"/>
    <property type="match status" value="1"/>
</dbReference>
<dbReference type="InterPro" id="IPR006139">
    <property type="entry name" value="D-isomer_2_OHA_DH_cat_dom"/>
</dbReference>
<organism evidence="8 9">
    <name type="scientific">Saitozyma podzolica</name>
    <dbReference type="NCBI Taxonomy" id="1890683"/>
    <lineage>
        <taxon>Eukaryota</taxon>
        <taxon>Fungi</taxon>
        <taxon>Dikarya</taxon>
        <taxon>Basidiomycota</taxon>
        <taxon>Agaricomycotina</taxon>
        <taxon>Tremellomycetes</taxon>
        <taxon>Tremellales</taxon>
        <taxon>Trimorphomycetaceae</taxon>
        <taxon>Saitozyma</taxon>
    </lineage>
</organism>
<dbReference type="PANTHER" id="PTHR42789:SF1">
    <property type="entry name" value="D-ISOMER SPECIFIC 2-HYDROXYACID DEHYDROGENASE FAMILY PROTEIN (AFU_ORTHOLOGUE AFUA_6G10090)"/>
    <property type="match status" value="1"/>
</dbReference>
<feature type="domain" description="D-isomer specific 2-hydroxyacid dehydrogenase NAD-binding" evidence="7">
    <location>
        <begin position="110"/>
        <end position="286"/>
    </location>
</feature>
<sequence length="319" mass="34333">MSPAAVPVKPRVFALYYLEPSVVEHARTLFDFTAFNEPGSKNWRSDAEGIMVRSENITEDDVAKLGPGVKYVVKHGVGTDLLAMKALKERGVTVMNTAGVNAGAVAELALALMMTLARNIPAIDRRVRAGHTVDKAAEGAIGIQLTGRTLGIVGGGNIGYTLAKMFHGAFGGKIYLFDPYLSPASAQKWADLLPTSHFQKVERVDDMLPHIDVLSLHVPLLDSTRGLIGEKQLRAMKKNEEALTKALDEGWIAAAGIDAYAIEPPTLAAYPNLVTHDRVLSTPHIGAASLDVIRLTAMSVIDHLHEAFSGKPLRDVCNP</sequence>
<dbReference type="STRING" id="1890683.A0A427Y8N7"/>
<dbReference type="InterPro" id="IPR006140">
    <property type="entry name" value="D-isomer_DH_NAD-bd"/>
</dbReference>
<evidence type="ECO:0000259" key="7">
    <source>
        <dbReference type="Pfam" id="PF02826"/>
    </source>
</evidence>
<keyword evidence="9" id="KW-1185">Reference proteome</keyword>
<proteinExistence type="inferred from homology"/>
<comment type="caution">
    <text evidence="8">The sequence shown here is derived from an EMBL/GenBank/DDBJ whole genome shotgun (WGS) entry which is preliminary data.</text>
</comment>
<gene>
    <name evidence="8" type="ORF">EHS25_003325</name>
</gene>
<evidence type="ECO:0000256" key="2">
    <source>
        <dbReference type="ARBA" id="ARBA00022605"/>
    </source>
</evidence>
<evidence type="ECO:0000256" key="3">
    <source>
        <dbReference type="ARBA" id="ARBA00023002"/>
    </source>
</evidence>
<dbReference type="Gene3D" id="3.40.50.720">
    <property type="entry name" value="NAD(P)-binding Rossmann-like Domain"/>
    <property type="match status" value="2"/>
</dbReference>
<dbReference type="SUPFAM" id="SSF51735">
    <property type="entry name" value="NAD(P)-binding Rossmann-fold domains"/>
    <property type="match status" value="1"/>
</dbReference>
<dbReference type="EMBL" id="RSCD01000017">
    <property type="protein sequence ID" value="RSH87415.1"/>
    <property type="molecule type" value="Genomic_DNA"/>
</dbReference>
<keyword evidence="2" id="KW-0028">Amino-acid biosynthesis</keyword>
<dbReference type="InterPro" id="IPR050857">
    <property type="entry name" value="D-2-hydroxyacid_DH"/>
</dbReference>
<dbReference type="AlphaFoldDB" id="A0A427Y8N7"/>
<evidence type="ECO:0000256" key="1">
    <source>
        <dbReference type="ARBA" id="ARBA00005854"/>
    </source>
</evidence>
<feature type="domain" description="D-isomer specific 2-hydroxyacid dehydrogenase catalytic" evidence="6">
    <location>
        <begin position="45"/>
        <end position="318"/>
    </location>
</feature>
<evidence type="ECO:0000259" key="6">
    <source>
        <dbReference type="Pfam" id="PF00389"/>
    </source>
</evidence>
<dbReference type="SUPFAM" id="SSF52283">
    <property type="entry name" value="Formate/glycerate dehydrogenase catalytic domain-like"/>
    <property type="match status" value="1"/>
</dbReference>
<dbReference type="InterPro" id="IPR036291">
    <property type="entry name" value="NAD(P)-bd_dom_sf"/>
</dbReference>
<dbReference type="GO" id="GO:0016616">
    <property type="term" value="F:oxidoreductase activity, acting on the CH-OH group of donors, NAD or NADP as acceptor"/>
    <property type="evidence" value="ECO:0007669"/>
    <property type="project" value="InterPro"/>
</dbReference>
<reference evidence="8 9" key="1">
    <citation type="submission" date="2018-11" db="EMBL/GenBank/DDBJ databases">
        <title>Genome sequence of Saitozyma podzolica DSM 27192.</title>
        <authorList>
            <person name="Aliyu H."/>
            <person name="Gorte O."/>
            <person name="Ochsenreither K."/>
        </authorList>
    </citation>
    <scope>NUCLEOTIDE SEQUENCE [LARGE SCALE GENOMIC DNA]</scope>
    <source>
        <strain evidence="8 9">DSM 27192</strain>
    </source>
</reference>